<dbReference type="PANTHER" id="PTHR30602">
    <property type="entry name" value="AMINO-ACID ACETYLTRANSFERASE"/>
    <property type="match status" value="1"/>
</dbReference>
<dbReference type="GO" id="GO:0006526">
    <property type="term" value="P:L-arginine biosynthetic process"/>
    <property type="evidence" value="ECO:0007669"/>
    <property type="project" value="UniProtKB-UniPathway"/>
</dbReference>
<reference evidence="5 6" key="1">
    <citation type="submission" date="2016-11" db="EMBL/GenBank/DDBJ databases">
        <authorList>
            <person name="Jaros S."/>
            <person name="Januszkiewicz K."/>
            <person name="Wedrychowicz H."/>
        </authorList>
    </citation>
    <scope>NUCLEOTIDE SEQUENCE [LARGE SCALE GENOMIC DNA]</scope>
    <source>
        <strain evidence="5 6">DSM 18772</strain>
    </source>
</reference>
<comment type="pathway">
    <text evidence="1">Amino-acid biosynthesis; L-arginine biosynthesis.</text>
</comment>
<dbReference type="EMBL" id="FQYR01000005">
    <property type="protein sequence ID" value="SHK05059.1"/>
    <property type="molecule type" value="Genomic_DNA"/>
</dbReference>
<organism evidence="5 6">
    <name type="scientific">Rubritalea squalenifaciens DSM 18772</name>
    <dbReference type="NCBI Taxonomy" id="1123071"/>
    <lineage>
        <taxon>Bacteria</taxon>
        <taxon>Pseudomonadati</taxon>
        <taxon>Verrucomicrobiota</taxon>
        <taxon>Verrucomicrobiia</taxon>
        <taxon>Verrucomicrobiales</taxon>
        <taxon>Rubritaleaceae</taxon>
        <taxon>Rubritalea</taxon>
    </lineage>
</organism>
<dbReference type="InterPro" id="IPR000182">
    <property type="entry name" value="GNAT_dom"/>
</dbReference>
<evidence type="ECO:0000259" key="4">
    <source>
        <dbReference type="PROSITE" id="PS51186"/>
    </source>
</evidence>
<dbReference type="Pfam" id="PF00583">
    <property type="entry name" value="Acetyltransf_1"/>
    <property type="match status" value="1"/>
</dbReference>
<sequence length="355" mass="39476">MNTSATDLRGLLHYVPQFRGKLFVIDLDWSLLSETAKAEVVMDISALQSIGVKLMLVLDELEREDFLDWSVDLEFRAAHQAGDLENLEVLKQVTNRGQALLIDRCGGLLSDTLIQQAVAMEAAKVIVLSDCEPVSKQGEVVKFLRVVEISGIGDELREKDKGLLQQAAKACSEGVKRVHMLNANIPGVLLDELFSNEGVGTMVYNDKYRQIRPLKEEDISELLGMIGRSVRNTNLVPRHYEDIAECLDAYAVMQVDDNVVGCVALYEYDGIAEIACLYVKQSHGSTGYGADLVHYMENKARQLGMPAVFALTNRAAAFFQDRLGYAEMNVAELPEDRRKVLECSGRNSKAFKKLL</sequence>
<evidence type="ECO:0000256" key="3">
    <source>
        <dbReference type="ARBA" id="ARBA00023315"/>
    </source>
</evidence>
<dbReference type="SUPFAM" id="SSF55729">
    <property type="entry name" value="Acyl-CoA N-acyltransferases (Nat)"/>
    <property type="match status" value="1"/>
</dbReference>
<name>A0A1M6PAR6_9BACT</name>
<dbReference type="SUPFAM" id="SSF53633">
    <property type="entry name" value="Carbamate kinase-like"/>
    <property type="match status" value="1"/>
</dbReference>
<dbReference type="InterPro" id="IPR010167">
    <property type="entry name" value="NH2A_AcTrfase"/>
</dbReference>
<proteinExistence type="predicted"/>
<dbReference type="GO" id="GO:0004042">
    <property type="term" value="F:L-glutamate N-acetyltransferase activity"/>
    <property type="evidence" value="ECO:0007669"/>
    <property type="project" value="InterPro"/>
</dbReference>
<dbReference type="PIRSF" id="PIRSF000423">
    <property type="entry name" value="ArgA"/>
    <property type="match status" value="1"/>
</dbReference>
<gene>
    <name evidence="5" type="ORF">SAMN02745181_3129</name>
</gene>
<dbReference type="GO" id="GO:0005737">
    <property type="term" value="C:cytoplasm"/>
    <property type="evidence" value="ECO:0007669"/>
    <property type="project" value="InterPro"/>
</dbReference>
<dbReference type="Gene3D" id="3.40.1160.10">
    <property type="entry name" value="Acetylglutamate kinase-like"/>
    <property type="match status" value="1"/>
</dbReference>
<dbReference type="InParanoid" id="A0A1M6PAR6"/>
<dbReference type="PANTHER" id="PTHR30602:SF12">
    <property type="entry name" value="AMINO-ACID ACETYLTRANSFERASE NAGS1, CHLOROPLASTIC-RELATED"/>
    <property type="match status" value="1"/>
</dbReference>
<dbReference type="Proteomes" id="UP000184510">
    <property type="component" value="Unassembled WGS sequence"/>
</dbReference>
<dbReference type="UniPathway" id="UPA00068"/>
<dbReference type="Gene3D" id="3.40.630.30">
    <property type="match status" value="1"/>
</dbReference>
<dbReference type="RefSeq" id="WP_143184680.1">
    <property type="nucleotide sequence ID" value="NZ_FQYR01000005.1"/>
</dbReference>
<dbReference type="OrthoDB" id="9802238at2"/>
<keyword evidence="3" id="KW-0012">Acyltransferase</keyword>
<dbReference type="FunCoup" id="A0A1M6PAR6">
    <property type="interactions" value="116"/>
</dbReference>
<evidence type="ECO:0000256" key="1">
    <source>
        <dbReference type="ARBA" id="ARBA00004730"/>
    </source>
</evidence>
<feature type="domain" description="N-acetyltransferase" evidence="4">
    <location>
        <begin position="209"/>
        <end position="346"/>
    </location>
</feature>
<keyword evidence="6" id="KW-1185">Reference proteome</keyword>
<dbReference type="PROSITE" id="PS51186">
    <property type="entry name" value="GNAT"/>
    <property type="match status" value="1"/>
</dbReference>
<dbReference type="InterPro" id="IPR036393">
    <property type="entry name" value="AceGlu_kinase-like_sf"/>
</dbReference>
<dbReference type="CDD" id="cd04301">
    <property type="entry name" value="NAT_SF"/>
    <property type="match status" value="1"/>
</dbReference>
<protein>
    <submittedName>
        <fullName evidence="5">Amino-acid N-acetyltransferase</fullName>
    </submittedName>
</protein>
<evidence type="ECO:0000313" key="5">
    <source>
        <dbReference type="EMBL" id="SHK05059.1"/>
    </source>
</evidence>
<dbReference type="STRING" id="1123071.SAMN02745181_3129"/>
<evidence type="ECO:0000256" key="2">
    <source>
        <dbReference type="ARBA" id="ARBA00022679"/>
    </source>
</evidence>
<dbReference type="InterPro" id="IPR016181">
    <property type="entry name" value="Acyl_CoA_acyltransferase"/>
</dbReference>
<dbReference type="AlphaFoldDB" id="A0A1M6PAR6"/>
<accession>A0A1M6PAR6</accession>
<evidence type="ECO:0000313" key="6">
    <source>
        <dbReference type="Proteomes" id="UP000184510"/>
    </source>
</evidence>
<keyword evidence="2 5" id="KW-0808">Transferase</keyword>